<evidence type="ECO:0000313" key="1">
    <source>
        <dbReference type="EMBL" id="AXG81478.1"/>
    </source>
</evidence>
<reference evidence="2" key="1">
    <citation type="submission" date="2018-07" db="EMBL/GenBank/DDBJ databases">
        <authorList>
            <person name="Zhao J."/>
        </authorList>
    </citation>
    <scope>NUCLEOTIDE SEQUENCE [LARGE SCALE GENOMIC DNA]</scope>
    <source>
        <strain evidence="2">GSSD-12</strain>
    </source>
</reference>
<dbReference type="KEGG" id="spad:DVK44_31460"/>
<sequence>MTGWTERAAPLGPGGAHARHRAVRRLLAPTRTTARPWPGGGWQFADRAGRYRHCPDLVALWTAVRSAAGPVVVPDPADRTRRWSLPDPPAPDPHALVVWTAAVLYAGPAPAWLTVRAVGLRLTVAQGEPGEMAPGAPVVTVAGCADGGIGVEAPAGARALAERLADLMAPPDLR</sequence>
<dbReference type="OrthoDB" id="4244496at2"/>
<keyword evidence="2" id="KW-1185">Reference proteome</keyword>
<dbReference type="AlphaFoldDB" id="A0A345HXQ4"/>
<name>A0A345HXQ4_9ACTN</name>
<gene>
    <name evidence="1" type="ORF">DVK44_31460</name>
</gene>
<evidence type="ECO:0000313" key="2">
    <source>
        <dbReference type="Proteomes" id="UP000253868"/>
    </source>
</evidence>
<dbReference type="RefSeq" id="WP_114664019.1">
    <property type="nucleotide sequence ID" value="NZ_CP031194.1"/>
</dbReference>
<dbReference type="EMBL" id="CP031194">
    <property type="protein sequence ID" value="AXG81478.1"/>
    <property type="molecule type" value="Genomic_DNA"/>
</dbReference>
<dbReference type="Proteomes" id="UP000253868">
    <property type="component" value="Chromosome"/>
</dbReference>
<accession>A0A345HXQ4</accession>
<protein>
    <submittedName>
        <fullName evidence="1">Uncharacterized protein</fullName>
    </submittedName>
</protein>
<organism evidence="1 2">
    <name type="scientific">Streptomyces paludis</name>
    <dbReference type="NCBI Taxonomy" id="2282738"/>
    <lineage>
        <taxon>Bacteria</taxon>
        <taxon>Bacillati</taxon>
        <taxon>Actinomycetota</taxon>
        <taxon>Actinomycetes</taxon>
        <taxon>Kitasatosporales</taxon>
        <taxon>Streptomycetaceae</taxon>
        <taxon>Streptomyces</taxon>
    </lineage>
</organism>
<proteinExistence type="predicted"/>